<dbReference type="InterPro" id="IPR000917">
    <property type="entry name" value="Sulfatase_N"/>
</dbReference>
<dbReference type="GO" id="GO:0005886">
    <property type="term" value="C:plasma membrane"/>
    <property type="evidence" value="ECO:0007669"/>
    <property type="project" value="UniProtKB-SubCell"/>
</dbReference>
<dbReference type="CDD" id="cd16015">
    <property type="entry name" value="LTA_synthase"/>
    <property type="match status" value="1"/>
</dbReference>
<accession>A0A444VUL8</accession>
<dbReference type="InterPro" id="IPR017850">
    <property type="entry name" value="Alkaline_phosphatase_core_sf"/>
</dbReference>
<dbReference type="RefSeq" id="WP_242502600.1">
    <property type="nucleotide sequence ID" value="NZ_JUIV01000020.1"/>
</dbReference>
<dbReference type="PANTHER" id="PTHR47371">
    <property type="entry name" value="LIPOTEICHOIC ACID SYNTHASE"/>
    <property type="match status" value="1"/>
</dbReference>
<dbReference type="Proteomes" id="UP000290433">
    <property type="component" value="Unassembled WGS sequence"/>
</dbReference>
<name>A0A444VUL8_9FLAO</name>
<feature type="transmembrane region" description="Helical" evidence="6">
    <location>
        <begin position="61"/>
        <end position="79"/>
    </location>
</feature>
<keyword evidence="3 6" id="KW-0812">Transmembrane</keyword>
<comment type="caution">
    <text evidence="8">The sequence shown here is derived from an EMBL/GenBank/DDBJ whole genome shotgun (WGS) entry which is preliminary data.</text>
</comment>
<gene>
    <name evidence="8" type="ORF">NU08_3974</name>
</gene>
<feature type="transmembrane region" description="Helical" evidence="6">
    <location>
        <begin position="22"/>
        <end position="40"/>
    </location>
</feature>
<evidence type="ECO:0000256" key="4">
    <source>
        <dbReference type="ARBA" id="ARBA00022989"/>
    </source>
</evidence>
<evidence type="ECO:0000256" key="5">
    <source>
        <dbReference type="ARBA" id="ARBA00023136"/>
    </source>
</evidence>
<evidence type="ECO:0000256" key="2">
    <source>
        <dbReference type="ARBA" id="ARBA00022475"/>
    </source>
</evidence>
<evidence type="ECO:0000313" key="9">
    <source>
        <dbReference type="Proteomes" id="UP000290433"/>
    </source>
</evidence>
<protein>
    <submittedName>
        <fullName evidence="8">Putative sulfatase</fullName>
    </submittedName>
</protein>
<keyword evidence="2" id="KW-1003">Cell membrane</keyword>
<dbReference type="Gene3D" id="3.40.720.10">
    <property type="entry name" value="Alkaline Phosphatase, subunit A"/>
    <property type="match status" value="1"/>
</dbReference>
<dbReference type="EMBL" id="JUIV01000020">
    <property type="protein sequence ID" value="RYJ37036.1"/>
    <property type="molecule type" value="Genomic_DNA"/>
</dbReference>
<dbReference type="InterPro" id="IPR050448">
    <property type="entry name" value="OpgB/LTA_synthase_biosynth"/>
</dbReference>
<feature type="domain" description="Sulfatase N-terminal" evidence="7">
    <location>
        <begin position="148"/>
        <end position="416"/>
    </location>
</feature>
<organism evidence="8 9">
    <name type="scientific">Flavobacterium anhuiense</name>
    <dbReference type="NCBI Taxonomy" id="459526"/>
    <lineage>
        <taxon>Bacteria</taxon>
        <taxon>Pseudomonadati</taxon>
        <taxon>Bacteroidota</taxon>
        <taxon>Flavobacteriia</taxon>
        <taxon>Flavobacteriales</taxon>
        <taxon>Flavobacteriaceae</taxon>
        <taxon>Flavobacterium</taxon>
    </lineage>
</organism>
<dbReference type="SUPFAM" id="SSF53649">
    <property type="entry name" value="Alkaline phosphatase-like"/>
    <property type="match status" value="1"/>
</dbReference>
<comment type="subcellular location">
    <subcellularLocation>
        <location evidence="1">Cell membrane</location>
        <topology evidence="1">Multi-pass membrane protein</topology>
    </subcellularLocation>
</comment>
<evidence type="ECO:0000313" key="8">
    <source>
        <dbReference type="EMBL" id="RYJ37036.1"/>
    </source>
</evidence>
<dbReference type="PANTHER" id="PTHR47371:SF3">
    <property type="entry name" value="PHOSPHOGLYCEROL TRANSFERASE I"/>
    <property type="match status" value="1"/>
</dbReference>
<sequence length="507" mass="58101">MITAKGMEKEALGLLFSFIKEFWYIPLLFIILSILFWKSIPNFKSKNEIKSFTKEKFLKESFCFLTSVFLLLIVGRGGFQKKPLRIVDAANYSSLNNAPLILNTPFCILKTISQKEDIEKVNYFDKKNLDSIYKPILSFKNTGTVNKKNVVIIILESFGNENVSKKQTPFLDSLITKSYYFKNGFANGKVSIDAVPSIISSIPSLMNNSFIISSYSLNKTNSLPKILKKEGYTTSFFHGAFNGSQNFDQYAKAAGFEKYYGKDEYVGPEAFDGKWGIYDEEFLQFFAGKLSSFKEPFFSTIFTISSHNPYKIPERYKNKFPKGTTVIQESIAYTDYSLKLFFKNAKKQKWYNNTLFVISADHTSSSGESEIDKTSIGKFHIPILFFDPGNPQFSGVNNRNFQQIDIMPSIIDYLGINTDLICFGKSFKSSQNFAVFYLQGIYHCVQDDYYIAFANNQVIGLYNWKKDPLLKNNLQSQNTFKALEISNFLKAYIQNFNERVVENKLSL</sequence>
<dbReference type="Pfam" id="PF00884">
    <property type="entry name" value="Sulfatase"/>
    <property type="match status" value="1"/>
</dbReference>
<keyword evidence="4 6" id="KW-1133">Transmembrane helix</keyword>
<proteinExistence type="predicted"/>
<evidence type="ECO:0000256" key="1">
    <source>
        <dbReference type="ARBA" id="ARBA00004651"/>
    </source>
</evidence>
<dbReference type="Gene3D" id="3.30.1120.80">
    <property type="match status" value="1"/>
</dbReference>
<evidence type="ECO:0000256" key="6">
    <source>
        <dbReference type="SAM" id="Phobius"/>
    </source>
</evidence>
<keyword evidence="5 6" id="KW-0472">Membrane</keyword>
<dbReference type="AlphaFoldDB" id="A0A444VUL8"/>
<evidence type="ECO:0000256" key="3">
    <source>
        <dbReference type="ARBA" id="ARBA00022692"/>
    </source>
</evidence>
<reference evidence="8 9" key="1">
    <citation type="submission" date="2014-12" db="EMBL/GenBank/DDBJ databases">
        <title>Genome sequence of Flavobacterium anhuiense RCM74.</title>
        <authorList>
            <person name="Kim J.F."/>
            <person name="Song J.Y."/>
            <person name="Kwak M.-J."/>
            <person name="Lee S.-W."/>
        </authorList>
    </citation>
    <scope>NUCLEOTIDE SEQUENCE [LARGE SCALE GENOMIC DNA]</scope>
    <source>
        <strain evidence="8 9">RCM74</strain>
    </source>
</reference>
<evidence type="ECO:0000259" key="7">
    <source>
        <dbReference type="Pfam" id="PF00884"/>
    </source>
</evidence>